<evidence type="ECO:0000313" key="3">
    <source>
        <dbReference type="Proteomes" id="UP000220752"/>
    </source>
</evidence>
<evidence type="ECO:0000313" key="2">
    <source>
        <dbReference type="EMBL" id="PDX59148.1"/>
    </source>
</evidence>
<dbReference type="NCBIfam" id="TIGR01764">
    <property type="entry name" value="excise"/>
    <property type="match status" value="1"/>
</dbReference>
<dbReference type="InterPro" id="IPR041657">
    <property type="entry name" value="HTH_17"/>
</dbReference>
<evidence type="ECO:0000259" key="1">
    <source>
        <dbReference type="Pfam" id="PF12728"/>
    </source>
</evidence>
<protein>
    <recommendedName>
        <fullName evidence="1">Helix-turn-helix domain-containing protein</fullName>
    </recommendedName>
</protein>
<dbReference type="InterPro" id="IPR010093">
    <property type="entry name" value="SinI_DNA-bd"/>
</dbReference>
<comment type="caution">
    <text evidence="2">The sequence shown here is derived from an EMBL/GenBank/DDBJ whole genome shotgun (WGS) entry which is preliminary data.</text>
</comment>
<gene>
    <name evidence="2" type="ORF">CGS46_04050</name>
</gene>
<reference evidence="2 3" key="1">
    <citation type="journal article" date="2017" name="Front. Microbiol.">
        <title>New Insights into the Diversity of the Genus Faecalibacterium.</title>
        <authorList>
            <person name="Benevides L."/>
            <person name="Burman S."/>
            <person name="Martin R."/>
            <person name="Robert V."/>
            <person name="Thomas M."/>
            <person name="Miquel S."/>
            <person name="Chain F."/>
            <person name="Sokol H."/>
            <person name="Bermudez-Humaran L.G."/>
            <person name="Morrison M."/>
            <person name="Langella P."/>
            <person name="Azevedo V.A."/>
            <person name="Chatel J.M."/>
            <person name="Soares S."/>
        </authorList>
    </citation>
    <scope>NUCLEOTIDE SEQUENCE [LARGE SCALE GENOMIC DNA]</scope>
    <source>
        <strain evidence="3">CNCM I-4540</strain>
    </source>
</reference>
<feature type="domain" description="Helix-turn-helix" evidence="1">
    <location>
        <begin position="19"/>
        <end position="64"/>
    </location>
</feature>
<sequence>MKFNNAYSQMFPGYPDAVSLQQAAEMLGLNRHTVGELIRSRRLFALKIGRTYRIPKLSVIEFLLTGQSAFPAGNPPLDVVCCGCSNGQHAC</sequence>
<accession>A0A2A6ZCT3</accession>
<dbReference type="Pfam" id="PF12728">
    <property type="entry name" value="HTH_17"/>
    <property type="match status" value="1"/>
</dbReference>
<proteinExistence type="predicted"/>
<organism evidence="2 3">
    <name type="scientific">Faecalibacterium langellae</name>
    <dbReference type="NCBI Taxonomy" id="3435293"/>
    <lineage>
        <taxon>Bacteria</taxon>
        <taxon>Bacillati</taxon>
        <taxon>Bacillota</taxon>
        <taxon>Clostridia</taxon>
        <taxon>Eubacteriales</taxon>
        <taxon>Oscillospiraceae</taxon>
        <taxon>Faecalibacterium</taxon>
    </lineage>
</organism>
<name>A0A2A6ZCT3_9FIRM</name>
<keyword evidence="3" id="KW-1185">Reference proteome</keyword>
<dbReference type="GO" id="GO:0003677">
    <property type="term" value="F:DNA binding"/>
    <property type="evidence" value="ECO:0007669"/>
    <property type="project" value="InterPro"/>
</dbReference>
<dbReference type="EMBL" id="NMTQ01000020">
    <property type="protein sequence ID" value="PDX59148.1"/>
    <property type="molecule type" value="Genomic_DNA"/>
</dbReference>
<dbReference type="Proteomes" id="UP000220752">
    <property type="component" value="Unassembled WGS sequence"/>
</dbReference>
<dbReference type="AlphaFoldDB" id="A0A2A6ZCT3"/>